<feature type="transmembrane region" description="Helical" evidence="13">
    <location>
        <begin position="277"/>
        <end position="296"/>
    </location>
</feature>
<dbReference type="InterPro" id="IPR058533">
    <property type="entry name" value="Cation_efflux_TM"/>
</dbReference>
<evidence type="ECO:0000256" key="5">
    <source>
        <dbReference type="ARBA" id="ARBA00022448"/>
    </source>
</evidence>
<evidence type="ECO:0000313" key="16">
    <source>
        <dbReference type="Proteomes" id="UP000825002"/>
    </source>
</evidence>
<evidence type="ECO:0000256" key="3">
    <source>
        <dbReference type="ARBA" id="ARBA00008873"/>
    </source>
</evidence>
<dbReference type="InterPro" id="IPR027469">
    <property type="entry name" value="Cation_efflux_TMD_sf"/>
</dbReference>
<keyword evidence="10 13" id="KW-0472">Membrane</keyword>
<name>A0ABQ7SBF5_9ACAR</name>
<keyword evidence="7" id="KW-0862">Zinc</keyword>
<evidence type="ECO:0000256" key="6">
    <source>
        <dbReference type="ARBA" id="ARBA00022692"/>
    </source>
</evidence>
<proteinExistence type="inferred from homology"/>
<organism evidence="15 16">
    <name type="scientific">Fragariocoptes setiger</name>
    <dbReference type="NCBI Taxonomy" id="1670756"/>
    <lineage>
        <taxon>Eukaryota</taxon>
        <taxon>Metazoa</taxon>
        <taxon>Ecdysozoa</taxon>
        <taxon>Arthropoda</taxon>
        <taxon>Chelicerata</taxon>
        <taxon>Arachnida</taxon>
        <taxon>Acari</taxon>
        <taxon>Acariformes</taxon>
        <taxon>Trombidiformes</taxon>
        <taxon>Prostigmata</taxon>
        <taxon>Eupodina</taxon>
        <taxon>Eriophyoidea</taxon>
        <taxon>Phytoptidae</taxon>
        <taxon>Fragariocoptes</taxon>
    </lineage>
</organism>
<dbReference type="SUPFAM" id="SSF161111">
    <property type="entry name" value="Cation efflux protein transmembrane domain-like"/>
    <property type="match status" value="1"/>
</dbReference>
<feature type="transmembrane region" description="Helical" evidence="13">
    <location>
        <begin position="125"/>
        <end position="142"/>
    </location>
</feature>
<keyword evidence="9" id="KW-0406">Ion transport</keyword>
<evidence type="ECO:0000256" key="9">
    <source>
        <dbReference type="ARBA" id="ARBA00023065"/>
    </source>
</evidence>
<dbReference type="InterPro" id="IPR002524">
    <property type="entry name" value="Cation_efflux"/>
</dbReference>
<evidence type="ECO:0000256" key="10">
    <source>
        <dbReference type="ARBA" id="ARBA00023136"/>
    </source>
</evidence>
<dbReference type="InterPro" id="IPR045316">
    <property type="entry name" value="Msc2-like"/>
</dbReference>
<dbReference type="PANTHER" id="PTHR45755">
    <property type="match status" value="1"/>
</dbReference>
<evidence type="ECO:0000256" key="4">
    <source>
        <dbReference type="ARBA" id="ARBA00011182"/>
    </source>
</evidence>
<feature type="domain" description="Cation efflux protein transmembrane" evidence="14">
    <location>
        <begin position="21"/>
        <end position="334"/>
    </location>
</feature>
<keyword evidence="5" id="KW-0813">Transport</keyword>
<dbReference type="NCBIfam" id="TIGR01297">
    <property type="entry name" value="CDF"/>
    <property type="match status" value="1"/>
</dbReference>
<reference evidence="15 16" key="1">
    <citation type="submission" date="2020-10" db="EMBL/GenBank/DDBJ databases">
        <authorList>
            <person name="Klimov P.B."/>
            <person name="Dyachkov S.M."/>
            <person name="Chetverikov P.E."/>
        </authorList>
    </citation>
    <scope>NUCLEOTIDE SEQUENCE [LARGE SCALE GENOMIC DNA]</scope>
    <source>
        <strain evidence="15">BMOC 18-1129-001#AD2665</strain>
        <tissue evidence="15">Entire mites</tissue>
    </source>
</reference>
<accession>A0ABQ7SBF5</accession>
<dbReference type="Pfam" id="PF01545">
    <property type="entry name" value="Cation_efflux"/>
    <property type="match status" value="1"/>
</dbReference>
<comment type="subunit">
    <text evidence="4">Homooligomer.</text>
</comment>
<dbReference type="EMBL" id="JAIFTH010000081">
    <property type="protein sequence ID" value="KAG9510754.1"/>
    <property type="molecule type" value="Genomic_DNA"/>
</dbReference>
<dbReference type="PANTHER" id="PTHR45755:SF4">
    <property type="entry name" value="ZINC TRANSPORTER 7"/>
    <property type="match status" value="1"/>
</dbReference>
<comment type="catalytic activity">
    <reaction evidence="11">
        <text>Zn(2+)(in) = Zn(2+)(out)</text>
        <dbReference type="Rhea" id="RHEA:29351"/>
        <dbReference type="ChEBI" id="CHEBI:29105"/>
    </reaction>
</comment>
<evidence type="ECO:0000256" key="1">
    <source>
        <dbReference type="ARBA" id="ARBA00004141"/>
    </source>
</evidence>
<evidence type="ECO:0000259" key="14">
    <source>
        <dbReference type="Pfam" id="PF01545"/>
    </source>
</evidence>
<evidence type="ECO:0000256" key="7">
    <source>
        <dbReference type="ARBA" id="ARBA00022906"/>
    </source>
</evidence>
<dbReference type="Proteomes" id="UP000825002">
    <property type="component" value="Unassembled WGS sequence"/>
</dbReference>
<sequence>MQKKLAKFCRQILSDTNSRNLFFFLVLNFFFAFVELFYGLWTNSLGLISDSFHMFFDCSALILGLVASVVSKKGANDKFTYGFGRAEILSGLVNGLFLLFIALFILKEAVERSFEPPEVHHERLFVISVLGFIVNLVGIFVFHHGGQTHSGCSHSHSHNGHDHHHNHSQEFKHHYYESPTFHDVSAKVHPHSDPNSSEFSLDMNGSSQYAGDYYVTSSHINNSYASNSVPLIHENGSIGVRGNLYQSSSENAHLIGFESTPTLKENHSGRGQIMQSVFLHIVADTLGSIGVMISAICMNLFGWMIADPICSIFIAVTIMISVYPLLRDSFYILMQRIPVELEQQIPSCLNRIKNLEGVLSVQEPHFWTLCSGNYVGSLKVEVTRHIDTKSLLYTIKSIFSQINVYRIHIQIDPE</sequence>
<protein>
    <submittedName>
        <fullName evidence="15">Zinc transporter 7</fullName>
    </submittedName>
</protein>
<feature type="transmembrane region" description="Helical" evidence="13">
    <location>
        <begin position="302"/>
        <end position="326"/>
    </location>
</feature>
<comment type="subcellular location">
    <subcellularLocation>
        <location evidence="2">Golgi apparatus</location>
        <location evidence="2">trans-Golgi network</location>
    </subcellularLocation>
    <subcellularLocation>
        <location evidence="1">Membrane</location>
        <topology evidence="1">Multi-pass membrane protein</topology>
    </subcellularLocation>
</comment>
<feature type="transmembrane region" description="Helical" evidence="13">
    <location>
        <begin position="21"/>
        <end position="40"/>
    </location>
</feature>
<evidence type="ECO:0000256" key="12">
    <source>
        <dbReference type="ARBA" id="ARBA00046010"/>
    </source>
</evidence>
<keyword evidence="7" id="KW-0864">Zinc transport</keyword>
<keyword evidence="16" id="KW-1185">Reference proteome</keyword>
<keyword evidence="6 13" id="KW-0812">Transmembrane</keyword>
<gene>
    <name evidence="15" type="primary">SLC30A7</name>
    <name evidence="15" type="ORF">GZH46_00689</name>
</gene>
<feature type="transmembrane region" description="Helical" evidence="13">
    <location>
        <begin position="83"/>
        <end position="105"/>
    </location>
</feature>
<comment type="function">
    <text evidence="12">Zinc ion transporter mediating zinc entry from the cytosol into the lumen of organelles along the secretory pathway. By contributing to zinc ion homeostasis within the early secretory pathway, regulates the activation and folding of enzymes like alkaline phosphatases.</text>
</comment>
<evidence type="ECO:0000313" key="15">
    <source>
        <dbReference type="EMBL" id="KAG9510754.1"/>
    </source>
</evidence>
<keyword evidence="8 13" id="KW-1133">Transmembrane helix</keyword>
<evidence type="ECO:0000256" key="13">
    <source>
        <dbReference type="SAM" id="Phobius"/>
    </source>
</evidence>
<evidence type="ECO:0000256" key="8">
    <source>
        <dbReference type="ARBA" id="ARBA00022989"/>
    </source>
</evidence>
<evidence type="ECO:0000256" key="11">
    <source>
        <dbReference type="ARBA" id="ARBA00034634"/>
    </source>
</evidence>
<evidence type="ECO:0000256" key="2">
    <source>
        <dbReference type="ARBA" id="ARBA00004601"/>
    </source>
</evidence>
<comment type="caution">
    <text evidence="15">The sequence shown here is derived from an EMBL/GenBank/DDBJ whole genome shotgun (WGS) entry which is preliminary data.</text>
</comment>
<dbReference type="Gene3D" id="1.20.1510.10">
    <property type="entry name" value="Cation efflux protein transmembrane domain"/>
    <property type="match status" value="2"/>
</dbReference>
<comment type="similarity">
    <text evidence="3">Belongs to the cation diffusion facilitator (CDF) transporter (TC 2.A.4) family. SLC30A subfamily.</text>
</comment>
<feature type="transmembrane region" description="Helical" evidence="13">
    <location>
        <begin position="52"/>
        <end position="71"/>
    </location>
</feature>